<keyword evidence="1" id="KW-0732">Signal</keyword>
<dbReference type="InterPro" id="IPR040404">
    <property type="entry name" value="Phylloplanin-like"/>
</dbReference>
<dbReference type="PANTHER" id="PTHR34458:SF11">
    <property type="entry name" value="MD-2-RELATED LIPID-RECOGNITION DOMAIN-CONTAINING PROTEIN"/>
    <property type="match status" value="1"/>
</dbReference>
<proteinExistence type="predicted"/>
<dbReference type="Gramene" id="Solyc09g072770.1.1">
    <property type="protein sequence ID" value="Solyc09g072770.1.1.1"/>
    <property type="gene ID" value="Solyc09g072770.1"/>
</dbReference>
<dbReference type="PANTHER" id="PTHR34458">
    <property type="entry name" value="POLLEN OLE E 1 ALLERGEN AND EXTENSIN FAMILY PROTEIN-RELATED"/>
    <property type="match status" value="1"/>
</dbReference>
<dbReference type="OMA" id="LQAPIMI"/>
<evidence type="ECO:0000313" key="3">
    <source>
        <dbReference type="Proteomes" id="UP000004994"/>
    </source>
</evidence>
<dbReference type="STRING" id="4081.A0A3Q7I6P1"/>
<evidence type="ECO:0008006" key="4">
    <source>
        <dbReference type="Google" id="ProtNLM"/>
    </source>
</evidence>
<feature type="signal peptide" evidence="1">
    <location>
        <begin position="1"/>
        <end position="25"/>
    </location>
</feature>
<dbReference type="PaxDb" id="4081-Solyc09g072770.1.1"/>
<evidence type="ECO:0000313" key="2">
    <source>
        <dbReference type="EnsemblPlants" id="Solyc09g072770.1.1.1"/>
    </source>
</evidence>
<accession>A0A3Q7I6P1</accession>
<dbReference type="EnsemblPlants" id="Solyc09g072770.1.1">
    <property type="protein sequence ID" value="Solyc09g072770.1.1.1"/>
    <property type="gene ID" value="Solyc09g072770.1"/>
</dbReference>
<protein>
    <recommendedName>
        <fullName evidence="4">Phylloplanin</fullName>
    </recommendedName>
</protein>
<sequence>MSSKFSLVFLITVFSIVTDSPLAHAQVGRPLFGGLLNPIVGPIAGPILGQPVPPIVCQAPLTVPPVVPNILSQIPVIVGQILPVNITIAGILSCSLPGTAPGPGISGVNVSIICGNSTIAQAVTNSQGIFSVSLNTNTSILSGNTCIARVGLPIAGCTLFPISGALQAPIMIIGNIVQDVAGLVITAFSGIFSLVTVTTPSNA</sequence>
<reference evidence="2" key="1">
    <citation type="journal article" date="2012" name="Nature">
        <title>The tomato genome sequence provides insights into fleshy fruit evolution.</title>
        <authorList>
            <consortium name="Tomato Genome Consortium"/>
        </authorList>
    </citation>
    <scope>NUCLEOTIDE SEQUENCE [LARGE SCALE GENOMIC DNA]</scope>
    <source>
        <strain evidence="2">cv. Heinz 1706</strain>
    </source>
</reference>
<reference evidence="2" key="2">
    <citation type="submission" date="2019-01" db="UniProtKB">
        <authorList>
            <consortium name="EnsemblPlants"/>
        </authorList>
    </citation>
    <scope>IDENTIFICATION</scope>
    <source>
        <strain evidence="2">cv. Heinz 1706</strain>
    </source>
</reference>
<dbReference type="AlphaFoldDB" id="A0A3Q7I6P1"/>
<feature type="chain" id="PRO_5018546997" description="Phylloplanin" evidence="1">
    <location>
        <begin position="26"/>
        <end position="203"/>
    </location>
</feature>
<keyword evidence="3" id="KW-1185">Reference proteome</keyword>
<name>A0A3Q7I6P1_SOLLC</name>
<organism evidence="2">
    <name type="scientific">Solanum lycopersicum</name>
    <name type="common">Tomato</name>
    <name type="synonym">Lycopersicon esculentum</name>
    <dbReference type="NCBI Taxonomy" id="4081"/>
    <lineage>
        <taxon>Eukaryota</taxon>
        <taxon>Viridiplantae</taxon>
        <taxon>Streptophyta</taxon>
        <taxon>Embryophyta</taxon>
        <taxon>Tracheophyta</taxon>
        <taxon>Spermatophyta</taxon>
        <taxon>Magnoliopsida</taxon>
        <taxon>eudicotyledons</taxon>
        <taxon>Gunneridae</taxon>
        <taxon>Pentapetalae</taxon>
        <taxon>asterids</taxon>
        <taxon>lamiids</taxon>
        <taxon>Solanales</taxon>
        <taxon>Solanaceae</taxon>
        <taxon>Solanoideae</taxon>
        <taxon>Solaneae</taxon>
        <taxon>Solanum</taxon>
        <taxon>Solanum subgen. Lycopersicon</taxon>
    </lineage>
</organism>
<evidence type="ECO:0000256" key="1">
    <source>
        <dbReference type="SAM" id="SignalP"/>
    </source>
</evidence>
<dbReference type="Proteomes" id="UP000004994">
    <property type="component" value="Chromosome 9"/>
</dbReference>
<dbReference type="FunCoup" id="A0A3Q7I6P1">
    <property type="interactions" value="61"/>
</dbReference>
<dbReference type="InParanoid" id="A0A3Q7I6P1"/>